<gene>
    <name evidence="1" type="ORF">I6L30_01000</name>
</gene>
<reference evidence="1 2" key="1">
    <citation type="submission" date="2021-06" db="EMBL/GenBank/DDBJ databases">
        <title>FDA dAtabase for Regulatory Grade micrObial Sequences (FDA-ARGOS): Supporting development and validation of Infectious Disease Dx tests.</title>
        <authorList>
            <person name="Sproer C."/>
            <person name="Gronow S."/>
            <person name="Severitt S."/>
            <person name="Schroder I."/>
            <person name="Tallon L."/>
            <person name="Sadzewicz L."/>
            <person name="Zhao X."/>
            <person name="Boylan J."/>
            <person name="Ott S."/>
            <person name="Bowen H."/>
            <person name="Vavikolanu K."/>
            <person name="Mehta A."/>
            <person name="Aluvathingal J."/>
            <person name="Nadendla S."/>
            <person name="Lowell S."/>
            <person name="Myers T."/>
            <person name="Yan Y."/>
        </authorList>
    </citation>
    <scope>NUCLEOTIDE SEQUENCE [LARGE SCALE GENOMIC DNA]</scope>
    <source>
        <strain evidence="1 2">FDAARGOS 1400</strain>
    </source>
</reference>
<organism evidence="1 2">
    <name type="scientific">Acinetobacter seifertii</name>
    <dbReference type="NCBI Taxonomy" id="1530123"/>
    <lineage>
        <taxon>Bacteria</taxon>
        <taxon>Pseudomonadati</taxon>
        <taxon>Pseudomonadota</taxon>
        <taxon>Gammaproteobacteria</taxon>
        <taxon>Moraxellales</taxon>
        <taxon>Moraxellaceae</taxon>
        <taxon>Acinetobacter</taxon>
        <taxon>Acinetobacter calcoaceticus/baumannii complex</taxon>
    </lineage>
</organism>
<sequence length="229" mass="26398">MTMIISAHLGDFILISADKRAMIFDLETGAMRVSNNDESKIELWCRGAIAGTGDTVLINRIMNYFKSLNPTDLNLYQLSIIHKEVERRLIEGIPKEVLINTTIIFSIYNGCETSLYTIPIEQFFKKIDIEGIPIIRSRIYEVKEWTIDICCFNLPSDLSNFQNFQCNLKSLLNFDNEIDFINYYIEQLKKLFAIHSLIDSSITPSFDLYLQSCETGKNLALHVKNYNLN</sequence>
<keyword evidence="2" id="KW-1185">Reference proteome</keyword>
<evidence type="ECO:0000313" key="1">
    <source>
        <dbReference type="EMBL" id="QXB46622.1"/>
    </source>
</evidence>
<dbReference type="RefSeq" id="WP_031944466.1">
    <property type="nucleotide sequence ID" value="NZ_CP059550.1"/>
</dbReference>
<protein>
    <submittedName>
        <fullName evidence="1">Uncharacterized protein</fullName>
    </submittedName>
</protein>
<dbReference type="EMBL" id="CP077365">
    <property type="protein sequence ID" value="QXB46622.1"/>
    <property type="molecule type" value="Genomic_DNA"/>
</dbReference>
<dbReference type="Proteomes" id="UP000683517">
    <property type="component" value="Chromosome"/>
</dbReference>
<proteinExistence type="predicted"/>
<name>A0ABX8L490_9GAMM</name>
<accession>A0ABX8L490</accession>
<evidence type="ECO:0000313" key="2">
    <source>
        <dbReference type="Proteomes" id="UP000683517"/>
    </source>
</evidence>